<keyword evidence="3" id="KW-1185">Reference proteome</keyword>
<organism evidence="2 3">
    <name type="scientific">Fusarium proliferatum (strain ET1)</name>
    <name type="common">Orchid endophyte fungus</name>
    <dbReference type="NCBI Taxonomy" id="1227346"/>
    <lineage>
        <taxon>Eukaryota</taxon>
        <taxon>Fungi</taxon>
        <taxon>Dikarya</taxon>
        <taxon>Ascomycota</taxon>
        <taxon>Pezizomycotina</taxon>
        <taxon>Sordariomycetes</taxon>
        <taxon>Hypocreomycetidae</taxon>
        <taxon>Hypocreales</taxon>
        <taxon>Nectriaceae</taxon>
        <taxon>Fusarium</taxon>
        <taxon>Fusarium fujikuroi species complex</taxon>
    </lineage>
</organism>
<protein>
    <recommendedName>
        <fullName evidence="4">Protein kinase domain-containing protein</fullName>
    </recommendedName>
</protein>
<dbReference type="VEuPathDB" id="FungiDB:FPRO_08589"/>
<dbReference type="SUPFAM" id="SSF56112">
    <property type="entry name" value="Protein kinase-like (PK-like)"/>
    <property type="match status" value="1"/>
</dbReference>
<sequence>MPTLKPLPDCEGPKLECFTDDLTKHDFKFLEYLGSGCHSAVVKAEIDGKIYVIKLFFPVYVHEPNFELDPIDKGYFVGREEKERLTASEKMPQYVVDSLRLHATSFHNECRAFGRLKELGQEHLAVKVHGYLRLYLHQIDEQIQAAVRNSLPEAIFPSEEVMEMEDDEVDLPIMAIVKDWIPNHRTPTGGMTREAEQRQIKHLPRMLRNLRQLHKCGIVVRDLKSQQYYEGQLCDLSHAWTIPHIFGPEDRIRPSWTFTSMAAWDVKCFQDIIEEVNLSAARANPPLKGTELVAKRNEARYRSLRPRPGMQGPFLPLVNYDEGGTWNLDYYPSHDPGLFKWRKAPKPSKEESIGRTLKKPAGRVSMKRKSTAARKARQARRGKQQEGETIDFSRNSIVAS</sequence>
<dbReference type="Pfam" id="PF13095">
    <property type="entry name" value="FTA2"/>
    <property type="match status" value="1"/>
</dbReference>
<evidence type="ECO:0000313" key="2">
    <source>
        <dbReference type="EMBL" id="CZR47215.1"/>
    </source>
</evidence>
<proteinExistence type="predicted"/>
<feature type="region of interest" description="Disordered" evidence="1">
    <location>
        <begin position="343"/>
        <end position="400"/>
    </location>
</feature>
<evidence type="ECO:0008006" key="4">
    <source>
        <dbReference type="Google" id="ProtNLM"/>
    </source>
</evidence>
<accession>A0A1L7W3N2</accession>
<dbReference type="GeneID" id="42053466"/>
<gene>
    <name evidence="2" type="ORF">FPRO_08589</name>
</gene>
<reference evidence="3" key="1">
    <citation type="journal article" date="2016" name="Genome Biol. Evol.">
        <title>Comparative 'omics' of the Fusarium fujikuroi species complex highlights differences in genetic potential and metabolite synthesis.</title>
        <authorList>
            <person name="Niehaus E.-M."/>
            <person name="Muensterkoetter M."/>
            <person name="Proctor R.H."/>
            <person name="Brown D.W."/>
            <person name="Sharon A."/>
            <person name="Idan Y."/>
            <person name="Oren-Young L."/>
            <person name="Sieber C.M."/>
            <person name="Novak O."/>
            <person name="Pencik A."/>
            <person name="Tarkowska D."/>
            <person name="Hromadova K."/>
            <person name="Freeman S."/>
            <person name="Maymon M."/>
            <person name="Elazar M."/>
            <person name="Youssef S.A."/>
            <person name="El-Shabrawy E.S.M."/>
            <person name="Shalaby A.B.A."/>
            <person name="Houterman P."/>
            <person name="Brock N.L."/>
            <person name="Burkhardt I."/>
            <person name="Tsavkelova E.A."/>
            <person name="Dickschat J.S."/>
            <person name="Galuszka P."/>
            <person name="Gueldener U."/>
            <person name="Tudzynski B."/>
        </authorList>
    </citation>
    <scope>NUCLEOTIDE SEQUENCE [LARGE SCALE GENOMIC DNA]</scope>
    <source>
        <strain evidence="3">ET1</strain>
    </source>
</reference>
<dbReference type="Proteomes" id="UP000183971">
    <property type="component" value="Unassembled WGS sequence"/>
</dbReference>
<dbReference type="InterPro" id="IPR011009">
    <property type="entry name" value="Kinase-like_dom_sf"/>
</dbReference>
<feature type="compositionally biased region" description="Basic residues" evidence="1">
    <location>
        <begin position="356"/>
        <end position="382"/>
    </location>
</feature>
<dbReference type="RefSeq" id="XP_031087749.1">
    <property type="nucleotide sequence ID" value="XM_031222274.1"/>
</dbReference>
<name>A0A1L7W3N2_FUSPR</name>
<evidence type="ECO:0000313" key="3">
    <source>
        <dbReference type="Proteomes" id="UP000183971"/>
    </source>
</evidence>
<comment type="caution">
    <text evidence="2">The sequence shown here is derived from an EMBL/GenBank/DDBJ whole genome shotgun (WGS) entry which is preliminary data.</text>
</comment>
<dbReference type="AlphaFoldDB" id="A0A1L7W3N2"/>
<dbReference type="EMBL" id="FJOF01000011">
    <property type="protein sequence ID" value="CZR47215.1"/>
    <property type="molecule type" value="Genomic_DNA"/>
</dbReference>
<dbReference type="InterPro" id="IPR025213">
    <property type="entry name" value="Sim4_Fta2"/>
</dbReference>
<evidence type="ECO:0000256" key="1">
    <source>
        <dbReference type="SAM" id="MobiDB-lite"/>
    </source>
</evidence>